<dbReference type="Gene3D" id="1.10.10.60">
    <property type="entry name" value="Homeodomain-like"/>
    <property type="match status" value="1"/>
</dbReference>
<evidence type="ECO:0000256" key="1">
    <source>
        <dbReference type="SAM" id="MobiDB-lite"/>
    </source>
</evidence>
<dbReference type="InterPro" id="IPR009057">
    <property type="entry name" value="Homeodomain-like_sf"/>
</dbReference>
<dbReference type="InterPro" id="IPR001005">
    <property type="entry name" value="SANT/Myb"/>
</dbReference>
<accession>A0A8J2SNZ7</accession>
<comment type="caution">
    <text evidence="3">The sequence shown here is derived from an EMBL/GenBank/DDBJ whole genome shotgun (WGS) entry which is preliminary data.</text>
</comment>
<protein>
    <recommendedName>
        <fullName evidence="2">Myb-like domain-containing protein</fullName>
    </recommendedName>
</protein>
<gene>
    <name evidence="3" type="ORF">PECAL_3P08170</name>
</gene>
<feature type="compositionally biased region" description="Pro residues" evidence="1">
    <location>
        <begin position="163"/>
        <end position="174"/>
    </location>
</feature>
<keyword evidence="4" id="KW-1185">Reference proteome</keyword>
<feature type="compositionally biased region" description="Basic residues" evidence="1">
    <location>
        <begin position="143"/>
        <end position="155"/>
    </location>
</feature>
<dbReference type="PANTHER" id="PTHR22929">
    <property type="entry name" value="RNA POLYMERASE III TRANSCRIPTION INITIATION FACTOR B"/>
    <property type="match status" value="1"/>
</dbReference>
<dbReference type="AlphaFoldDB" id="A0A8J2SNZ7"/>
<dbReference type="OrthoDB" id="272624at2759"/>
<feature type="region of interest" description="Disordered" evidence="1">
    <location>
        <begin position="1"/>
        <end position="182"/>
    </location>
</feature>
<dbReference type="SUPFAM" id="SSF46689">
    <property type="entry name" value="Homeodomain-like"/>
    <property type="match status" value="1"/>
</dbReference>
<dbReference type="Proteomes" id="UP000789595">
    <property type="component" value="Unassembled WGS sequence"/>
</dbReference>
<dbReference type="SMART" id="SM00717">
    <property type="entry name" value="SANT"/>
    <property type="match status" value="1"/>
</dbReference>
<dbReference type="EMBL" id="CAKKNE010000003">
    <property type="protein sequence ID" value="CAH0370904.1"/>
    <property type="molecule type" value="Genomic_DNA"/>
</dbReference>
<sequence length="340" mass="36010">MTRPKAAAARDRRKAAAEETPASDGDAPAPAPAPTGRASPLGGTSIARPGRASPLGGTSITAGRRSPLGGTSITAGRTSPKLGGTSIAGATRRPSTTLSLNDPYRPSLGKRPRAPGADALALVLTQQPANDDGQRLSEFCTTYKKKAGAKGMTKRPKQEKPPRPPLIQPPPKKQAPPAAQRAQVRIVDGQLVVAEPQAPEESAPEVEEEGLIEVRGDDAPGATSASYSNRVPSERWGLEETRRFYDALRRFGTDFTMMLTAFPGRTQRQLKNKFKRENRTQSALVSLALDASIAADLTAPLVIEAAPVEKPSSRQITYGPDAGVFLFDPALDAEKDLKPV</sequence>
<proteinExistence type="predicted"/>
<dbReference type="GO" id="GO:0000126">
    <property type="term" value="C:transcription factor TFIIIB complex"/>
    <property type="evidence" value="ECO:0007669"/>
    <property type="project" value="TreeGrafter"/>
</dbReference>
<evidence type="ECO:0000259" key="2">
    <source>
        <dbReference type="SMART" id="SM00717"/>
    </source>
</evidence>
<dbReference type="CDD" id="cd00167">
    <property type="entry name" value="SANT"/>
    <property type="match status" value="1"/>
</dbReference>
<organism evidence="3 4">
    <name type="scientific">Pelagomonas calceolata</name>
    <dbReference type="NCBI Taxonomy" id="35677"/>
    <lineage>
        <taxon>Eukaryota</taxon>
        <taxon>Sar</taxon>
        <taxon>Stramenopiles</taxon>
        <taxon>Ochrophyta</taxon>
        <taxon>Pelagophyceae</taxon>
        <taxon>Pelagomonadales</taxon>
        <taxon>Pelagomonadaceae</taxon>
        <taxon>Pelagomonas</taxon>
    </lineage>
</organism>
<dbReference type="GO" id="GO:0070898">
    <property type="term" value="P:RNA polymerase III preinitiation complex assembly"/>
    <property type="evidence" value="ECO:0007669"/>
    <property type="project" value="TreeGrafter"/>
</dbReference>
<reference evidence="3" key="1">
    <citation type="submission" date="2021-11" db="EMBL/GenBank/DDBJ databases">
        <authorList>
            <consortium name="Genoscope - CEA"/>
            <person name="William W."/>
        </authorList>
    </citation>
    <scope>NUCLEOTIDE SEQUENCE</scope>
</reference>
<feature type="domain" description="Myb-like" evidence="2">
    <location>
        <begin position="232"/>
        <end position="280"/>
    </location>
</feature>
<dbReference type="PANTHER" id="PTHR22929:SF0">
    <property type="entry name" value="TRANSCRIPTION FACTOR TFIIIB COMPONENT B'' HOMOLOG"/>
    <property type="match status" value="1"/>
</dbReference>
<dbReference type="Pfam" id="PF15963">
    <property type="entry name" value="Myb_DNA-bind_7"/>
    <property type="match status" value="1"/>
</dbReference>
<feature type="compositionally biased region" description="Basic and acidic residues" evidence="1">
    <location>
        <begin position="8"/>
        <end position="17"/>
    </location>
</feature>
<dbReference type="GO" id="GO:0001156">
    <property type="term" value="F:TFIIIC-class transcription factor complex binding"/>
    <property type="evidence" value="ECO:0007669"/>
    <property type="project" value="TreeGrafter"/>
</dbReference>
<evidence type="ECO:0000313" key="3">
    <source>
        <dbReference type="EMBL" id="CAH0370904.1"/>
    </source>
</evidence>
<feature type="compositionally biased region" description="Low complexity" evidence="1">
    <location>
        <begin position="20"/>
        <end position="40"/>
    </location>
</feature>
<name>A0A8J2SNZ7_9STRA</name>
<evidence type="ECO:0000313" key="4">
    <source>
        <dbReference type="Proteomes" id="UP000789595"/>
    </source>
</evidence>
<dbReference type="InterPro" id="IPR039467">
    <property type="entry name" value="TFIIIB_B''_Myb"/>
</dbReference>